<dbReference type="InterPro" id="IPR036855">
    <property type="entry name" value="Znf_CCCH_sf"/>
</dbReference>
<protein>
    <recommendedName>
        <fullName evidence="6">C3H1-type domain-containing protein</fullName>
    </recommendedName>
</protein>
<sequence>MTVQDPPWRQRTRPCPFFSQGRCLFADSCNFLHDIKVKSPLDQSLVDVHVTQPVRPRVFSPPQTVLNLPSVVVNSASPRSTQLVSPVDDTSRYFGLLSVLQDVIGPSTHQDGETLATQPVDMNDIFLQNSQADTTVAGFSPDTSFTDISTLVERSDLCDTQDSSVMDVSGDAGEIQEILARHDSASDDYKEAKDRFPSYVVDDEDGAEKQEQDPEEAAEDKSQPVSMRFPTPPSRFSSMSTTSSVLSLLARPHDLMEVPLDSSGQEACNNLLSPVELSARLRPFSMYGYNFPPKREDSIDSGYADSWTGPALLARSPPHSTRNSITFDSTPFRRASISLLQDRRVSYDVRSVRPSPRQPVVAEQYDDDASSTSSILDAYNLSSDLDEPFSPTVRLTGMVVTPPLSPPAEPSSPKQPSVPFSESLPIHDNALEPSSLQPDSAPEGDTRHASFDTHSPLESVVSPLSSSTARPSSVNGIFPTQEAVLVGMKFCSLPPSPLPEPAASDAVHIVSRADDVITSSSVSSSVNDSEFMEGELSSMMSLLSLGTFPSGRSSPNTSILSVECDYMVDGMTQETVFSQPPSPRQNGLAPAQSPTSSSVWDDDNMDGSGLQEDQLYRNHLTEVRESSIARPGERPRISRELLAHIGHVFSLSDDMPVPAEDALDATGSGSDVQTNDHRDSWHDALNADVQQALRISSMSPVVFLSDDADFDHDEAGVRTSCNPQLGDFSVDLRRWSGAENVLSVEEGVSVSSVELDESDVLRGQPSTEGLLDDLVSLPAALGPPTGQAIGTCDIDALVLQGKWDIQTAHFHDQSLVDTSTINDSSAATFGSVDAPSIVEFVQRSRAISDATVKPDSRSPSAPCFPPSPVAFIPANLVDTDLDDHADFLQALDDRSVHAQLVDSPSMEATAVKLAHETGESQNLHPASVLESTVHDHKEKHSSVLVRTGPPAIWHRAPLNLTIRIPSTFEAQPSSSSTAQSLPLILSLSNGRDTKRWFSPNTDGFSSTANSPSASAPVTSNLPSREAGSTKVPFGFRRVNPQFVARRPLQSAQRSSSISPVFHPAARRESDAASASAAPQQLDFFPPNPLSTDRLLSPIELQHKSSTAGLKPLRLSNLLNPRSSVSSSSSIMSNILSDHVFNSSSPHSPNVSSSTSLSHNSLLPSPCLSSIPEHIPEHIHNTLTPAHDSSSSSLAFTLLLRLLFILCRGSVSCTLRQSNRLRLGAFRVTEEALVI</sequence>
<name>A0A9P7A600_9AGAM</name>
<evidence type="ECO:0000313" key="8">
    <source>
        <dbReference type="Proteomes" id="UP000714275"/>
    </source>
</evidence>
<evidence type="ECO:0000256" key="2">
    <source>
        <dbReference type="ARBA" id="ARBA00022771"/>
    </source>
</evidence>
<feature type="compositionally biased region" description="Polar residues" evidence="5">
    <location>
        <begin position="1049"/>
        <end position="1058"/>
    </location>
</feature>
<feature type="region of interest" description="Disordered" evidence="5">
    <location>
        <begin position="397"/>
        <end position="473"/>
    </location>
</feature>
<organism evidence="7 8">
    <name type="scientific">Suillus placidus</name>
    <dbReference type="NCBI Taxonomy" id="48579"/>
    <lineage>
        <taxon>Eukaryota</taxon>
        <taxon>Fungi</taxon>
        <taxon>Dikarya</taxon>
        <taxon>Basidiomycota</taxon>
        <taxon>Agaricomycotina</taxon>
        <taxon>Agaricomycetes</taxon>
        <taxon>Agaricomycetidae</taxon>
        <taxon>Boletales</taxon>
        <taxon>Suillineae</taxon>
        <taxon>Suillaceae</taxon>
        <taxon>Suillus</taxon>
    </lineage>
</organism>
<dbReference type="GO" id="GO:0008270">
    <property type="term" value="F:zinc ion binding"/>
    <property type="evidence" value="ECO:0007669"/>
    <property type="project" value="UniProtKB-KW"/>
</dbReference>
<evidence type="ECO:0000256" key="5">
    <source>
        <dbReference type="SAM" id="MobiDB-lite"/>
    </source>
</evidence>
<accession>A0A9P7A600</accession>
<dbReference type="PROSITE" id="PS50103">
    <property type="entry name" value="ZF_C3H1"/>
    <property type="match status" value="1"/>
</dbReference>
<feature type="region of interest" description="Disordered" evidence="5">
    <location>
        <begin position="348"/>
        <end position="371"/>
    </location>
</feature>
<dbReference type="OrthoDB" id="2681770at2759"/>
<feature type="region of interest" description="Disordered" evidence="5">
    <location>
        <begin position="197"/>
        <end position="239"/>
    </location>
</feature>
<dbReference type="Gene3D" id="2.30.30.1190">
    <property type="match status" value="1"/>
</dbReference>
<proteinExistence type="predicted"/>
<dbReference type="SMART" id="SM00356">
    <property type="entry name" value="ZnF_C3H1"/>
    <property type="match status" value="1"/>
</dbReference>
<dbReference type="InterPro" id="IPR000571">
    <property type="entry name" value="Znf_CCCH"/>
</dbReference>
<feature type="region of interest" description="Disordered" evidence="5">
    <location>
        <begin position="996"/>
        <end position="1032"/>
    </location>
</feature>
<evidence type="ECO:0000313" key="7">
    <source>
        <dbReference type="EMBL" id="KAG1782330.1"/>
    </source>
</evidence>
<comment type="caution">
    <text evidence="7">The sequence shown here is derived from an EMBL/GenBank/DDBJ whole genome shotgun (WGS) entry which is preliminary data.</text>
</comment>
<keyword evidence="8" id="KW-1185">Reference proteome</keyword>
<keyword evidence="3 4" id="KW-0862">Zinc</keyword>
<evidence type="ECO:0000256" key="4">
    <source>
        <dbReference type="PROSITE-ProRule" id="PRU00723"/>
    </source>
</evidence>
<feature type="compositionally biased region" description="Low complexity" evidence="5">
    <location>
        <begin position="1005"/>
        <end position="1020"/>
    </location>
</feature>
<evidence type="ECO:0000256" key="3">
    <source>
        <dbReference type="ARBA" id="ARBA00022833"/>
    </source>
</evidence>
<dbReference type="Proteomes" id="UP000714275">
    <property type="component" value="Unassembled WGS sequence"/>
</dbReference>
<feature type="domain" description="C3H1-type" evidence="6">
    <location>
        <begin position="9"/>
        <end position="36"/>
    </location>
</feature>
<gene>
    <name evidence="7" type="ORF">EV702DRAFT_375859</name>
</gene>
<dbReference type="SUPFAM" id="SSF90229">
    <property type="entry name" value="CCCH zinc finger"/>
    <property type="match status" value="1"/>
</dbReference>
<feature type="region of interest" description="Disordered" evidence="5">
    <location>
        <begin position="575"/>
        <end position="610"/>
    </location>
</feature>
<evidence type="ECO:0000259" key="6">
    <source>
        <dbReference type="PROSITE" id="PS50103"/>
    </source>
</evidence>
<reference evidence="7" key="1">
    <citation type="journal article" date="2020" name="New Phytol.">
        <title>Comparative genomics reveals dynamic genome evolution in host specialist ectomycorrhizal fungi.</title>
        <authorList>
            <person name="Lofgren L.A."/>
            <person name="Nguyen N.H."/>
            <person name="Vilgalys R."/>
            <person name="Ruytinx J."/>
            <person name="Liao H.L."/>
            <person name="Branco S."/>
            <person name="Kuo A."/>
            <person name="LaButti K."/>
            <person name="Lipzen A."/>
            <person name="Andreopoulos W."/>
            <person name="Pangilinan J."/>
            <person name="Riley R."/>
            <person name="Hundley H."/>
            <person name="Na H."/>
            <person name="Barry K."/>
            <person name="Grigoriev I.V."/>
            <person name="Stajich J.E."/>
            <person name="Kennedy P.G."/>
        </authorList>
    </citation>
    <scope>NUCLEOTIDE SEQUENCE</scope>
    <source>
        <strain evidence="7">DOB743</strain>
    </source>
</reference>
<feature type="region of interest" description="Disordered" evidence="5">
    <location>
        <begin position="1046"/>
        <end position="1088"/>
    </location>
</feature>
<dbReference type="AlphaFoldDB" id="A0A9P7A600"/>
<feature type="compositionally biased region" description="Low complexity" evidence="5">
    <location>
        <begin position="456"/>
        <end position="473"/>
    </location>
</feature>
<evidence type="ECO:0000256" key="1">
    <source>
        <dbReference type="ARBA" id="ARBA00022723"/>
    </source>
</evidence>
<keyword evidence="2 4" id="KW-0863">Zinc-finger</keyword>
<feature type="compositionally biased region" description="Low complexity" evidence="5">
    <location>
        <begin position="226"/>
        <end position="239"/>
    </location>
</feature>
<feature type="zinc finger region" description="C3H1-type" evidence="4">
    <location>
        <begin position="9"/>
        <end position="36"/>
    </location>
</feature>
<keyword evidence="1 4" id="KW-0479">Metal-binding</keyword>
<dbReference type="EMBL" id="JABBWD010000003">
    <property type="protein sequence ID" value="KAG1782330.1"/>
    <property type="molecule type" value="Genomic_DNA"/>
</dbReference>